<proteinExistence type="predicted"/>
<comment type="caution">
    <text evidence="2">The sequence shown here is derived from an EMBL/GenBank/DDBJ whole genome shotgun (WGS) entry which is preliminary data.</text>
</comment>
<dbReference type="PANTHER" id="PTHR43649">
    <property type="entry name" value="ARABINOSE-BINDING PROTEIN-RELATED"/>
    <property type="match status" value="1"/>
</dbReference>
<evidence type="ECO:0000256" key="1">
    <source>
        <dbReference type="SAM" id="MobiDB-lite"/>
    </source>
</evidence>
<evidence type="ECO:0000313" key="2">
    <source>
        <dbReference type="EMBL" id="MFD0872400.1"/>
    </source>
</evidence>
<accession>A0ABW3DFZ0</accession>
<protein>
    <submittedName>
        <fullName evidence="2">Extracellular solute-binding protein</fullName>
    </submittedName>
</protein>
<name>A0ABW3DFZ0_9BACL</name>
<feature type="region of interest" description="Disordered" evidence="1">
    <location>
        <begin position="28"/>
        <end position="55"/>
    </location>
</feature>
<dbReference type="InterPro" id="IPR050490">
    <property type="entry name" value="Bact_solute-bd_prot1"/>
</dbReference>
<feature type="compositionally biased region" description="Low complexity" evidence="1">
    <location>
        <begin position="28"/>
        <end position="42"/>
    </location>
</feature>
<evidence type="ECO:0000313" key="3">
    <source>
        <dbReference type="Proteomes" id="UP001597120"/>
    </source>
</evidence>
<dbReference type="InterPro" id="IPR006059">
    <property type="entry name" value="SBP"/>
</dbReference>
<reference evidence="3" key="1">
    <citation type="journal article" date="2019" name="Int. J. Syst. Evol. Microbiol.">
        <title>The Global Catalogue of Microorganisms (GCM) 10K type strain sequencing project: providing services to taxonomists for standard genome sequencing and annotation.</title>
        <authorList>
            <consortium name="The Broad Institute Genomics Platform"/>
            <consortium name="The Broad Institute Genome Sequencing Center for Infectious Disease"/>
            <person name="Wu L."/>
            <person name="Ma J."/>
        </authorList>
    </citation>
    <scope>NUCLEOTIDE SEQUENCE [LARGE SCALE GENOMIC DNA]</scope>
    <source>
        <strain evidence="3">CCUG 57263</strain>
    </source>
</reference>
<dbReference type="Proteomes" id="UP001597120">
    <property type="component" value="Unassembled WGS sequence"/>
</dbReference>
<keyword evidence="3" id="KW-1185">Reference proteome</keyword>
<dbReference type="RefSeq" id="WP_186328352.1">
    <property type="nucleotide sequence ID" value="NZ_JBHTIU010000108.1"/>
</dbReference>
<dbReference type="SUPFAM" id="SSF53850">
    <property type="entry name" value="Periplasmic binding protein-like II"/>
    <property type="match status" value="1"/>
</dbReference>
<dbReference type="PROSITE" id="PS51257">
    <property type="entry name" value="PROKAR_LIPOPROTEIN"/>
    <property type="match status" value="1"/>
</dbReference>
<organism evidence="2 3">
    <name type="scientific">Paenibacillus residui</name>
    <dbReference type="NCBI Taxonomy" id="629724"/>
    <lineage>
        <taxon>Bacteria</taxon>
        <taxon>Bacillati</taxon>
        <taxon>Bacillota</taxon>
        <taxon>Bacilli</taxon>
        <taxon>Bacillales</taxon>
        <taxon>Paenibacillaceae</taxon>
        <taxon>Paenibacillus</taxon>
    </lineage>
</organism>
<dbReference type="Pfam" id="PF01547">
    <property type="entry name" value="SBP_bac_1"/>
    <property type="match status" value="1"/>
</dbReference>
<sequence>MRIKPIAGGSLSIIMGAMLVLTGCGKSEPAPAANPSPDASASTQPSEAPKTDDMGKKYDIEFFVPTGTGGSLPSEDKDFVKKTIDEKFNVNLKITHMAAGPDSTNKVNVRFASNTPPDLAVVGGRDSQTYAKDGLVADLRPFMTKEAMPNYYKWISDNEFKGYYTIEGVDDGLRAPTPFDLTAYSAWYIRKDWLDKLGLPVPTNYEEMLEAMRQFTFNDPDGNGKNDTYGFTTSGNGANVGFDWPHWVKNGFYASMYIDEGKLVDAGSHPDTVKVLQEIKDTIAEGIVDPNWFLNKGSEHLNKIIEGKAGIVKAGGRDFALESVETSAVSRARQINPEADIVPFNPFPDAKGIKTDPQGSFGFVVPKQLAEQEPDKVKRMMAILDYLASPEGFLLTHYGLENESYTREGNKVTLKPDVIQKINEENGKFLQIYDFFTRVSDTSPIGLEIINPKETERDRAIVEELLSYKSVPYTGGPYVTPPAGINIADYRKEMNSTHAKIVFGDLPADKWPEYLEELMTKHKGREIFENYTKQIREGGGFDAVK</sequence>
<dbReference type="EMBL" id="JBHTIU010000108">
    <property type="protein sequence ID" value="MFD0872400.1"/>
    <property type="molecule type" value="Genomic_DNA"/>
</dbReference>
<gene>
    <name evidence="2" type="ORF">ACFQ03_25075</name>
</gene>
<dbReference type="PANTHER" id="PTHR43649:SF12">
    <property type="entry name" value="DIACETYLCHITOBIOSE BINDING PROTEIN DASA"/>
    <property type="match status" value="1"/>
</dbReference>
<dbReference type="Gene3D" id="3.40.190.10">
    <property type="entry name" value="Periplasmic binding protein-like II"/>
    <property type="match status" value="2"/>
</dbReference>